<protein>
    <submittedName>
        <fullName evidence="1">Uncharacterized protein</fullName>
    </submittedName>
</protein>
<gene>
    <name evidence="1" type="ORF">JRJ22_15985</name>
</gene>
<proteinExistence type="predicted"/>
<organism evidence="1 2">
    <name type="scientific">Paenibacillus tianjinensis</name>
    <dbReference type="NCBI Taxonomy" id="2810347"/>
    <lineage>
        <taxon>Bacteria</taxon>
        <taxon>Bacillati</taxon>
        <taxon>Bacillota</taxon>
        <taxon>Bacilli</taxon>
        <taxon>Bacillales</taxon>
        <taxon>Paenibacillaceae</taxon>
        <taxon>Paenibacillus</taxon>
    </lineage>
</organism>
<evidence type="ECO:0000313" key="2">
    <source>
        <dbReference type="Proteomes" id="UP000663452"/>
    </source>
</evidence>
<dbReference type="RefSeq" id="WP_206100483.1">
    <property type="nucleotide sequence ID" value="NZ_CP070969.1"/>
</dbReference>
<accession>A0ABX7L8P9</accession>
<keyword evidence="2" id="KW-1185">Reference proteome</keyword>
<sequence length="88" mass="10239">MEVLYHKGTVISLFPVPGGTDSTVIGVLPKGEWLEQSQAMFGHVDNVYFAVYLSHQYELIERRCRIKRLFLTRRLYLRWNISPPAEIS</sequence>
<reference evidence="1 2" key="1">
    <citation type="submission" date="2021-02" db="EMBL/GenBank/DDBJ databases">
        <title>Paenibacillus tianjinensis sp. nov.</title>
        <authorList>
            <person name="Liu H."/>
        </authorList>
    </citation>
    <scope>NUCLEOTIDE SEQUENCE [LARGE SCALE GENOMIC DNA]</scope>
    <source>
        <strain evidence="1 2">TB2019</strain>
    </source>
</reference>
<evidence type="ECO:0000313" key="1">
    <source>
        <dbReference type="EMBL" id="QSF42805.1"/>
    </source>
</evidence>
<dbReference type="EMBL" id="CP070969">
    <property type="protein sequence ID" value="QSF42805.1"/>
    <property type="molecule type" value="Genomic_DNA"/>
</dbReference>
<dbReference type="Proteomes" id="UP000663452">
    <property type="component" value="Chromosome"/>
</dbReference>
<name>A0ABX7L8P9_9BACL</name>